<dbReference type="PANTHER" id="PTHR32432:SF4">
    <property type="entry name" value="CELL DIVISION PROTEIN FTSA"/>
    <property type="match status" value="1"/>
</dbReference>
<keyword evidence="4 5" id="KW-0131">Cell cycle</keyword>
<gene>
    <name evidence="5 8" type="primary">ftsA</name>
    <name evidence="8" type="ORF">FIL88_05200</name>
</gene>
<dbReference type="InterPro" id="IPR003494">
    <property type="entry name" value="SHS2_FtsA"/>
</dbReference>
<dbReference type="GO" id="GO:0032153">
    <property type="term" value="C:cell division site"/>
    <property type="evidence" value="ECO:0007669"/>
    <property type="project" value="UniProtKB-UniRule"/>
</dbReference>
<evidence type="ECO:0000256" key="3">
    <source>
        <dbReference type="ARBA" id="ARBA00023136"/>
    </source>
</evidence>
<evidence type="ECO:0000256" key="4">
    <source>
        <dbReference type="ARBA" id="ARBA00023306"/>
    </source>
</evidence>
<dbReference type="InterPro" id="IPR020823">
    <property type="entry name" value="Cell_div_FtsA"/>
</dbReference>
<keyword evidence="2 5" id="KW-0132">Cell division</keyword>
<dbReference type="EMBL" id="VICH01000004">
    <property type="protein sequence ID" value="TQV68973.1"/>
    <property type="molecule type" value="Genomic_DNA"/>
</dbReference>
<evidence type="ECO:0000259" key="7">
    <source>
        <dbReference type="SMART" id="SM00842"/>
    </source>
</evidence>
<dbReference type="PANTHER" id="PTHR32432">
    <property type="entry name" value="CELL DIVISION PROTEIN FTSA-RELATED"/>
    <property type="match status" value="1"/>
</dbReference>
<proteinExistence type="inferred from homology"/>
<keyword evidence="1 5" id="KW-1003">Cell membrane</keyword>
<evidence type="ECO:0000256" key="2">
    <source>
        <dbReference type="ARBA" id="ARBA00022618"/>
    </source>
</evidence>
<dbReference type="HAMAP" id="MF_02033">
    <property type="entry name" value="FtsA"/>
    <property type="match status" value="1"/>
</dbReference>
<comment type="caution">
    <text evidence="8">The sequence shown here is derived from an EMBL/GenBank/DDBJ whole genome shotgun (WGS) entry which is preliminary data.</text>
</comment>
<dbReference type="CDD" id="cd24048">
    <property type="entry name" value="ASKHA_NBD_FtsA"/>
    <property type="match status" value="1"/>
</dbReference>
<dbReference type="Pfam" id="PF14450">
    <property type="entry name" value="FtsA"/>
    <property type="match status" value="1"/>
</dbReference>
<evidence type="ECO:0000313" key="9">
    <source>
        <dbReference type="Proteomes" id="UP000315816"/>
    </source>
</evidence>
<protein>
    <recommendedName>
        <fullName evidence="5 6">Cell division protein FtsA</fullName>
    </recommendedName>
</protein>
<reference evidence="8 9" key="1">
    <citation type="submission" date="2019-06" db="EMBL/GenBank/DDBJ databases">
        <title>A novel species of marine bacteria.</title>
        <authorList>
            <person name="Wang Y."/>
        </authorList>
    </citation>
    <scope>NUCLEOTIDE SEQUENCE [LARGE SCALE GENOMIC DNA]</scope>
    <source>
        <strain evidence="8 9">MA1-10</strain>
    </source>
</reference>
<dbReference type="SMART" id="SM00842">
    <property type="entry name" value="FtsA"/>
    <property type="match status" value="1"/>
</dbReference>
<dbReference type="Gene3D" id="3.30.420.40">
    <property type="match status" value="1"/>
</dbReference>
<dbReference type="Pfam" id="PF02491">
    <property type="entry name" value="SHS2_FTSA"/>
    <property type="match status" value="1"/>
</dbReference>
<dbReference type="InterPro" id="IPR043129">
    <property type="entry name" value="ATPase_NBD"/>
</dbReference>
<dbReference type="Proteomes" id="UP000315816">
    <property type="component" value="Unassembled WGS sequence"/>
</dbReference>
<name>A0A545SVI0_9RHOB</name>
<comment type="function">
    <text evidence="5 6">Cell division protein that is involved in the assembly of the Z ring. May serve as a membrane anchor for the Z ring.</text>
</comment>
<dbReference type="SUPFAM" id="SSF53067">
    <property type="entry name" value="Actin-like ATPase domain"/>
    <property type="match status" value="2"/>
</dbReference>
<dbReference type="NCBIfam" id="TIGR01174">
    <property type="entry name" value="ftsA"/>
    <property type="match status" value="1"/>
</dbReference>
<dbReference type="OrthoDB" id="9810567at2"/>
<evidence type="ECO:0000256" key="5">
    <source>
        <dbReference type="HAMAP-Rule" id="MF_02033"/>
    </source>
</evidence>
<dbReference type="GO" id="GO:0043093">
    <property type="term" value="P:FtsZ-dependent cytokinesis"/>
    <property type="evidence" value="ECO:0007669"/>
    <property type="project" value="UniProtKB-UniRule"/>
</dbReference>
<sequence length="444" mass="47857">MTDIYSQQRAMRAMREAAMQRGVIAILDIGSAKVGCLILRFDGPDQFRDSDGVGSLAGQSAFRVIGAATTRSRGVRFGEIDAMAETERAIRTAVQAAQKMANLRVDHVIACFSGANPRSYGLDGVVELDGRAVTEDDVARVLAACDMPDIGDGREVLHAQPVNFALDHRSGLGDPRGQIGNRLAVDLHVLTVDSAVIQNLLYCIKRCDLEVAGLASSAYVSGISALVEDEQELGAACIDLGGGSTGISIFMKKHMIFADSVRLGGDHVTSDISKGLQVPLSTAERIKTFYGGVIATGMDDREMIEIGGDSGDWEHDRRTVSRAELIGIMRPRVEEILEEVRMRLDAAGFDHLPSQSIVLTGGGSQIPGLDSLAPKILGQNVRSGRPLRVQGLPQAATGAGFSSAVGLCLFAAHPQDEWWDFEAPAETYPARSFRRAFRWFKDNW</sequence>
<dbReference type="PIRSF" id="PIRSF003101">
    <property type="entry name" value="FtsA"/>
    <property type="match status" value="1"/>
</dbReference>
<comment type="similarity">
    <text evidence="5 6">Belongs to the FtsA/MreB family.</text>
</comment>
<comment type="subunit">
    <text evidence="5">Self-interacts. Interacts with FtsZ.</text>
</comment>
<evidence type="ECO:0000256" key="1">
    <source>
        <dbReference type="ARBA" id="ARBA00022475"/>
    </source>
</evidence>
<dbReference type="GO" id="GO:0009898">
    <property type="term" value="C:cytoplasmic side of plasma membrane"/>
    <property type="evidence" value="ECO:0007669"/>
    <property type="project" value="UniProtKB-UniRule"/>
</dbReference>
<comment type="subcellular location">
    <subcellularLocation>
        <location evidence="5">Cell membrane</location>
        <topology evidence="5">Peripheral membrane protein</topology>
        <orientation evidence="5">Cytoplasmic side</orientation>
    </subcellularLocation>
    <text evidence="5">Localizes to the Z ring in an FtsZ-dependent manner. Targeted to the membrane through a conserved C-terminal amphipathic helix.</text>
</comment>
<dbReference type="AlphaFoldDB" id="A0A545SVI0"/>
<dbReference type="InterPro" id="IPR050696">
    <property type="entry name" value="FtsA/MreB"/>
</dbReference>
<evidence type="ECO:0000256" key="6">
    <source>
        <dbReference type="PIRNR" id="PIRNR003101"/>
    </source>
</evidence>
<feature type="domain" description="SHS2" evidence="7">
    <location>
        <begin position="24"/>
        <end position="225"/>
    </location>
</feature>
<evidence type="ECO:0000313" key="8">
    <source>
        <dbReference type="EMBL" id="TQV68973.1"/>
    </source>
</evidence>
<organism evidence="8 9">
    <name type="scientific">Aliiroseovarius halocynthiae</name>
    <dbReference type="NCBI Taxonomy" id="985055"/>
    <lineage>
        <taxon>Bacteria</taxon>
        <taxon>Pseudomonadati</taxon>
        <taxon>Pseudomonadota</taxon>
        <taxon>Alphaproteobacteria</taxon>
        <taxon>Rhodobacterales</taxon>
        <taxon>Paracoccaceae</taxon>
        <taxon>Aliiroseovarius</taxon>
    </lineage>
</organism>
<dbReference type="RefSeq" id="WP_142852725.1">
    <property type="nucleotide sequence ID" value="NZ_FXWW01000001.1"/>
</dbReference>
<accession>A0A545SVI0</accession>
<keyword evidence="9" id="KW-1185">Reference proteome</keyword>
<keyword evidence="3 5" id="KW-0472">Membrane</keyword>